<comment type="caution">
    <text evidence="3">The sequence shown here is derived from an EMBL/GenBank/DDBJ whole genome shotgun (WGS) entry which is preliminary data.</text>
</comment>
<evidence type="ECO:0000256" key="2">
    <source>
        <dbReference type="SAM" id="Phobius"/>
    </source>
</evidence>
<organism evidence="3 4">
    <name type="scientific">Streptomyces durbertensis</name>
    <dbReference type="NCBI Taxonomy" id="2448886"/>
    <lineage>
        <taxon>Bacteria</taxon>
        <taxon>Bacillati</taxon>
        <taxon>Actinomycetota</taxon>
        <taxon>Actinomycetes</taxon>
        <taxon>Kitasatosporales</taxon>
        <taxon>Streptomycetaceae</taxon>
        <taxon>Streptomyces</taxon>
    </lineage>
</organism>
<feature type="region of interest" description="Disordered" evidence="1">
    <location>
        <begin position="1"/>
        <end position="53"/>
    </location>
</feature>
<keyword evidence="2" id="KW-1133">Transmembrane helix</keyword>
<feature type="transmembrane region" description="Helical" evidence="2">
    <location>
        <begin position="69"/>
        <end position="92"/>
    </location>
</feature>
<reference evidence="4" key="1">
    <citation type="journal article" date="2020" name="Syst. Appl. Microbiol.">
        <title>Streptomyces alkaliterrae sp. nov., isolated from an alkaline soil, and emended descriptions of Streptomyces alkaliphilus, Streptomyces calidiresistens and Streptomyces durbertensis.</title>
        <authorList>
            <person name="Swiecimska M."/>
            <person name="Golinska P."/>
            <person name="Nouioui I."/>
            <person name="Wypij M."/>
            <person name="Rai M."/>
            <person name="Sangal V."/>
            <person name="Goodfellow M."/>
        </authorList>
    </citation>
    <scope>NUCLEOTIDE SEQUENCE [LARGE SCALE GENOMIC DNA]</scope>
    <source>
        <strain evidence="4">DSM 104538</strain>
    </source>
</reference>
<proteinExistence type="predicted"/>
<keyword evidence="4" id="KW-1185">Reference proteome</keyword>
<evidence type="ECO:0000313" key="4">
    <source>
        <dbReference type="Proteomes" id="UP000766698"/>
    </source>
</evidence>
<gene>
    <name evidence="3" type="ORF">GL263_17730</name>
</gene>
<dbReference type="InterPro" id="IPR043857">
    <property type="entry name" value="DUF5819"/>
</dbReference>
<feature type="compositionally biased region" description="Low complexity" evidence="1">
    <location>
        <begin position="27"/>
        <end position="53"/>
    </location>
</feature>
<dbReference type="RefSeq" id="WP_182856701.1">
    <property type="nucleotide sequence ID" value="NZ_WMLF01000275.1"/>
</dbReference>
<evidence type="ECO:0000313" key="3">
    <source>
        <dbReference type="EMBL" id="MBB1245391.1"/>
    </source>
</evidence>
<dbReference type="Pfam" id="PF19136">
    <property type="entry name" value="DUF5819"/>
    <property type="match status" value="1"/>
</dbReference>
<sequence>MQPNGDGGADDARGADDAPGTRVTPEADTAGHGADAAGDPGDPGDPGEAAGDGAARGPDGFLLLRPGSAVLLVGAVALLVAGVLVHLGMVFLHVAPSNAISRQHGKLVDQWIYPEFEQNWKLFAPNPLQQNVAVHARVETRDGSGASESGPWVNLTAFDAEDIRGNLVPSHTAQNELRRAWDFFTNSHDAENRPTGTRGELAEAYLKRIAMLRLTERAGVDAREVVRVQLRSATTPVQPPPWTGERVDDTTRHRVLPWWPVTDADVPGIGR</sequence>
<keyword evidence="2" id="KW-0472">Membrane</keyword>
<name>A0ABR6EJ67_9ACTN</name>
<keyword evidence="2" id="KW-0812">Transmembrane</keyword>
<accession>A0ABR6EJ67</accession>
<protein>
    <submittedName>
        <fullName evidence="3">Uncharacterized protein</fullName>
    </submittedName>
</protein>
<evidence type="ECO:0000256" key="1">
    <source>
        <dbReference type="SAM" id="MobiDB-lite"/>
    </source>
</evidence>
<dbReference type="Proteomes" id="UP000766698">
    <property type="component" value="Unassembled WGS sequence"/>
</dbReference>
<dbReference type="EMBL" id="WMLF01000275">
    <property type="protein sequence ID" value="MBB1245391.1"/>
    <property type="molecule type" value="Genomic_DNA"/>
</dbReference>